<dbReference type="Pfam" id="PF02181">
    <property type="entry name" value="FH2"/>
    <property type="match status" value="1"/>
</dbReference>
<gene>
    <name evidence="12" type="ORF">LUZ62_045439</name>
</gene>
<feature type="domain" description="FH2" evidence="11">
    <location>
        <begin position="558"/>
        <end position="960"/>
    </location>
</feature>
<evidence type="ECO:0000256" key="2">
    <source>
        <dbReference type="ARBA" id="ARBA00022692"/>
    </source>
</evidence>
<dbReference type="InterPro" id="IPR015425">
    <property type="entry name" value="FH2_Formin"/>
</dbReference>
<dbReference type="PROSITE" id="PS51444">
    <property type="entry name" value="FH2"/>
    <property type="match status" value="1"/>
</dbReference>
<keyword evidence="2 10" id="KW-0812">Transmembrane</keyword>
<dbReference type="SMART" id="SM00498">
    <property type="entry name" value="FH2"/>
    <property type="match status" value="1"/>
</dbReference>
<evidence type="ECO:0000256" key="1">
    <source>
        <dbReference type="ARBA" id="ARBA00004167"/>
    </source>
</evidence>
<comment type="caution">
    <text evidence="12">The sequence shown here is derived from an EMBL/GenBank/DDBJ whole genome shotgun (WGS) entry which is preliminary data.</text>
</comment>
<evidence type="ECO:0000256" key="7">
    <source>
        <dbReference type="RuleBase" id="RU361260"/>
    </source>
</evidence>
<evidence type="ECO:0000256" key="10">
    <source>
        <dbReference type="SAM" id="Phobius"/>
    </source>
</evidence>
<feature type="region of interest" description="Disordered" evidence="9">
    <location>
        <begin position="471"/>
        <end position="492"/>
    </location>
</feature>
<keyword evidence="8" id="KW-0175">Coiled coil</keyword>
<keyword evidence="4 10" id="KW-1133">Transmembrane helix</keyword>
<keyword evidence="5 10" id="KW-0472">Membrane</keyword>
<dbReference type="PANTHER" id="PTHR23213">
    <property type="entry name" value="FORMIN-RELATED"/>
    <property type="match status" value="1"/>
</dbReference>
<dbReference type="Proteomes" id="UP001140206">
    <property type="component" value="Chromosome 2"/>
</dbReference>
<feature type="compositionally biased region" description="Low complexity" evidence="9">
    <location>
        <begin position="292"/>
        <end position="304"/>
    </location>
</feature>
<comment type="subcellular location">
    <subcellularLocation>
        <location evidence="1">Membrane</location>
        <topology evidence="1">Single-pass membrane protein</topology>
    </subcellularLocation>
</comment>
<dbReference type="InterPro" id="IPR042201">
    <property type="entry name" value="FH2_Formin_sf"/>
</dbReference>
<evidence type="ECO:0000259" key="11">
    <source>
        <dbReference type="PROSITE" id="PS51444"/>
    </source>
</evidence>
<dbReference type="GO" id="GO:0016020">
    <property type="term" value="C:membrane"/>
    <property type="evidence" value="ECO:0007669"/>
    <property type="project" value="UniProtKB-SubCell"/>
</dbReference>
<dbReference type="Gene3D" id="1.20.58.2220">
    <property type="entry name" value="Formin, FH2 domain"/>
    <property type="match status" value="1"/>
</dbReference>
<evidence type="ECO:0000313" key="13">
    <source>
        <dbReference type="Proteomes" id="UP001140206"/>
    </source>
</evidence>
<protein>
    <recommendedName>
        <fullName evidence="7">Formin-like protein</fullName>
    </recommendedName>
</protein>
<dbReference type="GO" id="GO:0045010">
    <property type="term" value="P:actin nucleation"/>
    <property type="evidence" value="ECO:0007669"/>
    <property type="project" value="InterPro"/>
</dbReference>
<name>A0AAV8FTI0_9POAL</name>
<sequence length="960" mass="106754">MHCVILLFSIYIHISRNFKAQNAHKIGVRPQMLKPLAPCTFSLMGSAPKCIFSLIFISIALFLFNSHLIISTSNPKSSNEVSTMHIVPRFRSLLGLKTHNNVTTKAHCFTALPPSPAPSQVVRKPLSASPVRAKPRASPLSHHVHSGPTQSFSDGNHGRRKTVVIAICLSLVILTAISIGIFILLWKKRPQNKSSQGKNKKVSIDPGPELFYLNSLTHYVETRDSSNHVKLSSETMQMESTFVSSPSHNGNEEVIVRCEGDNASCSDEETLSFHSARASDLSELPQHHFQASNSPSNSSYRSMSPMHRTNLRTIRFVASPFAQDLEADAFQNLTTQDSESFHKMSIPAISHPKISFLCNRNSQFPSTNASMSHGNSQSHVLMNLHACLGCKSMHIPSDSDPNSEIPSCSVQEVNLQGISPLKFTWTSEKASEKQSCSASVHALPYNSSGMHFPIISPPRASFVSCNKIQISKSKNSPSSQSQNTSSEQMQGCISVSNSKAVQSMNITLPKSGNITKPPPPPPPPPLPPRKNTMHQKPCNNDRFLAPPDIPARQLEVHTKNAGPNLPKLKPLHWDKVRAAPDRSMVWDKIRSTSFEFDEKMIESLFGYNSKSVLKHEEAKSKSPSPSKHVLEHKRLQNITILLKALNATTDQVCNAIIKGRGLSVQQLEALVKMAPTKEEEENLIKYRYHVEEVDPAENFVKEVLRIPFAFAKIETMLYKETFQDEVSHLRNSFAMLEEACKELKSSQLFVRLLEAVLKTGNRMNVGTTRGDARAFKLDALLKLADVKGTDGRTTLLHFVVQEINKPKPGEEKIDKEISGLDLVSGLGTELSNVKKTASTDLDVLIGSVKNLSLGLCKLKQLVQSDSCVDDLNSTFLQSMEAFMQNAEKVIQELKNEEKEVLIHVKEITEYYHGDLSKEEANPLRIFVIVRDFLGMLDRVCKELRQPKMHSVGPQLVMLNR</sequence>
<evidence type="ECO:0000256" key="9">
    <source>
        <dbReference type="SAM" id="MobiDB-lite"/>
    </source>
</evidence>
<feature type="transmembrane region" description="Helical" evidence="10">
    <location>
        <begin position="163"/>
        <end position="186"/>
    </location>
</feature>
<evidence type="ECO:0000256" key="5">
    <source>
        <dbReference type="ARBA" id="ARBA00023136"/>
    </source>
</evidence>
<accession>A0AAV8FTI0</accession>
<dbReference type="InterPro" id="IPR027643">
    <property type="entry name" value="Formin-like_plant"/>
</dbReference>
<feature type="transmembrane region" description="Helical" evidence="10">
    <location>
        <begin position="51"/>
        <end position="70"/>
    </location>
</feature>
<comment type="similarity">
    <text evidence="6">Belongs to the formin-like family. Class-I subfamily.</text>
</comment>
<feature type="compositionally biased region" description="Pro residues" evidence="9">
    <location>
        <begin position="516"/>
        <end position="528"/>
    </location>
</feature>
<feature type="region of interest" description="Disordered" evidence="9">
    <location>
        <begin position="126"/>
        <end position="155"/>
    </location>
</feature>
<evidence type="ECO:0000313" key="12">
    <source>
        <dbReference type="EMBL" id="KAJ4794193.1"/>
    </source>
</evidence>
<feature type="region of interest" description="Disordered" evidence="9">
    <location>
        <begin position="283"/>
        <end position="304"/>
    </location>
</feature>
<reference evidence="12" key="1">
    <citation type="submission" date="2022-08" db="EMBL/GenBank/DDBJ databases">
        <authorList>
            <person name="Marques A."/>
        </authorList>
    </citation>
    <scope>NUCLEOTIDE SEQUENCE</scope>
    <source>
        <strain evidence="12">RhyPub2mFocal</strain>
        <tissue evidence="12">Leaves</tissue>
    </source>
</reference>
<evidence type="ECO:0000256" key="8">
    <source>
        <dbReference type="SAM" id="Coils"/>
    </source>
</evidence>
<evidence type="ECO:0000256" key="6">
    <source>
        <dbReference type="ARBA" id="ARBA00025793"/>
    </source>
</evidence>
<keyword evidence="13" id="KW-1185">Reference proteome</keyword>
<dbReference type="AlphaFoldDB" id="A0AAV8FTI0"/>
<dbReference type="PANTHER" id="PTHR23213:SF177">
    <property type="entry name" value="FORMIN-LIKE PROTEIN 11"/>
    <property type="match status" value="1"/>
</dbReference>
<feature type="coiled-coil region" evidence="8">
    <location>
        <begin position="876"/>
        <end position="903"/>
    </location>
</feature>
<keyword evidence="3" id="KW-0732">Signal</keyword>
<evidence type="ECO:0000256" key="3">
    <source>
        <dbReference type="ARBA" id="ARBA00022729"/>
    </source>
</evidence>
<dbReference type="SUPFAM" id="SSF101447">
    <property type="entry name" value="Formin homology 2 domain (FH2 domain)"/>
    <property type="match status" value="1"/>
</dbReference>
<feature type="compositionally biased region" description="Low complexity" evidence="9">
    <location>
        <begin position="471"/>
        <end position="486"/>
    </location>
</feature>
<evidence type="ECO:0000256" key="4">
    <source>
        <dbReference type="ARBA" id="ARBA00022989"/>
    </source>
</evidence>
<dbReference type="GO" id="GO:0051015">
    <property type="term" value="F:actin filament binding"/>
    <property type="evidence" value="ECO:0007669"/>
    <property type="project" value="InterPro"/>
</dbReference>
<feature type="region of interest" description="Disordered" evidence="9">
    <location>
        <begin position="508"/>
        <end position="536"/>
    </location>
</feature>
<proteinExistence type="inferred from homology"/>
<dbReference type="EMBL" id="JAMFTS010000002">
    <property type="protein sequence ID" value="KAJ4794193.1"/>
    <property type="molecule type" value="Genomic_DNA"/>
</dbReference>
<organism evidence="12 13">
    <name type="scientific">Rhynchospora pubera</name>
    <dbReference type="NCBI Taxonomy" id="906938"/>
    <lineage>
        <taxon>Eukaryota</taxon>
        <taxon>Viridiplantae</taxon>
        <taxon>Streptophyta</taxon>
        <taxon>Embryophyta</taxon>
        <taxon>Tracheophyta</taxon>
        <taxon>Spermatophyta</taxon>
        <taxon>Magnoliopsida</taxon>
        <taxon>Liliopsida</taxon>
        <taxon>Poales</taxon>
        <taxon>Cyperaceae</taxon>
        <taxon>Cyperoideae</taxon>
        <taxon>Rhynchosporeae</taxon>
        <taxon>Rhynchospora</taxon>
    </lineage>
</organism>